<dbReference type="RefSeq" id="WP_310866777.1">
    <property type="nucleotide sequence ID" value="NZ_JAVLSF010001222.1"/>
</dbReference>
<feature type="non-terminal residue" evidence="2">
    <location>
        <position position="1"/>
    </location>
</feature>
<dbReference type="SUPFAM" id="SSF51197">
    <property type="entry name" value="Clavaminate synthase-like"/>
    <property type="match status" value="1"/>
</dbReference>
<evidence type="ECO:0000313" key="2">
    <source>
        <dbReference type="EMBL" id="MDR9778794.1"/>
    </source>
</evidence>
<dbReference type="EMBL" id="JAVLSF010001222">
    <property type="protein sequence ID" value="MDR9778794.1"/>
    <property type="molecule type" value="Genomic_DNA"/>
</dbReference>
<dbReference type="InterPro" id="IPR005123">
    <property type="entry name" value="Oxoglu/Fe-dep_dioxygenase_dom"/>
</dbReference>
<feature type="domain" description="Fe2OG dioxygenase" evidence="1">
    <location>
        <begin position="38"/>
        <end position="114"/>
    </location>
</feature>
<dbReference type="PANTHER" id="PTHR31212">
    <property type="entry name" value="ALPHA-KETOGLUTARATE-DEPENDENT DIOXYGENASE ALKB HOMOLOG 3"/>
    <property type="match status" value="1"/>
</dbReference>
<evidence type="ECO:0000313" key="3">
    <source>
        <dbReference type="Proteomes" id="UP001268610"/>
    </source>
</evidence>
<reference evidence="2" key="1">
    <citation type="submission" date="2023-04" db="EMBL/GenBank/DDBJ databases">
        <title>Genomic characterization of faba bean (Vicia faba) microsymbionts in Mexican soils.</title>
        <authorList>
            <person name="Rivera Orduna F.N."/>
            <person name="Guevara-Luna J."/>
            <person name="Yan J."/>
            <person name="Arroyo-Herrera I."/>
            <person name="Li Y."/>
            <person name="Vasquez-Murrieta M.S."/>
            <person name="Wang E.T."/>
        </authorList>
    </citation>
    <scope>NUCLEOTIDE SEQUENCE</scope>
    <source>
        <strain evidence="2">CH26</strain>
    </source>
</reference>
<dbReference type="GO" id="GO:0051213">
    <property type="term" value="F:dioxygenase activity"/>
    <property type="evidence" value="ECO:0007669"/>
    <property type="project" value="UniProtKB-KW"/>
</dbReference>
<gene>
    <name evidence="2" type="ORF">RJJ65_40320</name>
</gene>
<comment type="caution">
    <text evidence="2">The sequence shown here is derived from an EMBL/GenBank/DDBJ whole genome shotgun (WGS) entry which is preliminary data.</text>
</comment>
<protein>
    <submittedName>
        <fullName evidence="2">Alpha-ketoglutarate-dependent dioxygenase AlkB</fullName>
    </submittedName>
</protein>
<dbReference type="Proteomes" id="UP001268610">
    <property type="component" value="Unassembled WGS sequence"/>
</dbReference>
<dbReference type="GO" id="GO:0006307">
    <property type="term" value="P:DNA alkylation repair"/>
    <property type="evidence" value="ECO:0007669"/>
    <property type="project" value="InterPro"/>
</dbReference>
<dbReference type="Gene3D" id="2.60.120.590">
    <property type="entry name" value="Alpha-ketoglutarate-dependent dioxygenase AlkB-like"/>
    <property type="match status" value="1"/>
</dbReference>
<dbReference type="InterPro" id="IPR027450">
    <property type="entry name" value="AlkB-like"/>
</dbReference>
<accession>A0AAJ2H4M3</accession>
<sequence length="114" mass="13354">YGDDDKEYTYSGIHLTPLPWNPMLDWIRQQLAELCDTTFNSVLLNWYRNGDDHISWHTDAERELGKNPVIASVNFGETRRFLLRRNDDPQQKIELSLDQGSVLIMSGALQHHWQ</sequence>
<dbReference type="PANTHER" id="PTHR31212:SF4">
    <property type="entry name" value="ALPHA-KETOGLUTARATE-DEPENDENT DIOXYGENASE ALKB HOMOLOG 3"/>
    <property type="match status" value="1"/>
</dbReference>
<dbReference type="Pfam" id="PF13532">
    <property type="entry name" value="2OG-FeII_Oxy_2"/>
    <property type="match status" value="1"/>
</dbReference>
<organism evidence="2 3">
    <name type="scientific">Rhizobium hidalgonense</name>
    <dbReference type="NCBI Taxonomy" id="1538159"/>
    <lineage>
        <taxon>Bacteria</taxon>
        <taxon>Pseudomonadati</taxon>
        <taxon>Pseudomonadota</taxon>
        <taxon>Alphaproteobacteria</taxon>
        <taxon>Hyphomicrobiales</taxon>
        <taxon>Rhizobiaceae</taxon>
        <taxon>Rhizobium/Agrobacterium group</taxon>
        <taxon>Rhizobium</taxon>
    </lineage>
</organism>
<evidence type="ECO:0000259" key="1">
    <source>
        <dbReference type="PROSITE" id="PS51471"/>
    </source>
</evidence>
<proteinExistence type="predicted"/>
<dbReference type="InterPro" id="IPR037151">
    <property type="entry name" value="AlkB-like_sf"/>
</dbReference>
<feature type="non-terminal residue" evidence="2">
    <location>
        <position position="114"/>
    </location>
</feature>
<keyword evidence="2" id="KW-0560">Oxidoreductase</keyword>
<dbReference type="AlphaFoldDB" id="A0AAJ2H4M3"/>
<keyword evidence="2" id="KW-0223">Dioxygenase</keyword>
<name>A0AAJ2H4M3_9HYPH</name>
<dbReference type="InterPro" id="IPR032854">
    <property type="entry name" value="ALKBH3"/>
</dbReference>
<dbReference type="PROSITE" id="PS51471">
    <property type="entry name" value="FE2OG_OXY"/>
    <property type="match status" value="1"/>
</dbReference>